<dbReference type="InterPro" id="IPR005225">
    <property type="entry name" value="Small_GTP-bd"/>
</dbReference>
<dbReference type="PROSITE" id="PS51420">
    <property type="entry name" value="RHO"/>
    <property type="match status" value="1"/>
</dbReference>
<organism evidence="3">
    <name type="scientific">marine sediment metagenome</name>
    <dbReference type="NCBI Taxonomy" id="412755"/>
    <lineage>
        <taxon>unclassified sequences</taxon>
        <taxon>metagenomes</taxon>
        <taxon>ecological metagenomes</taxon>
    </lineage>
</organism>
<evidence type="ECO:0000256" key="1">
    <source>
        <dbReference type="ARBA" id="ARBA00022741"/>
    </source>
</evidence>
<dbReference type="SMART" id="SM00175">
    <property type="entry name" value="RAB"/>
    <property type="match status" value="1"/>
</dbReference>
<dbReference type="SMART" id="SM00173">
    <property type="entry name" value="RAS"/>
    <property type="match status" value="1"/>
</dbReference>
<evidence type="ECO:0000256" key="2">
    <source>
        <dbReference type="SAM" id="Coils"/>
    </source>
</evidence>
<accession>A0A0F9M8J9</accession>
<name>A0A0F9M8J9_9ZZZZ</name>
<dbReference type="Gene3D" id="3.30.450.30">
    <property type="entry name" value="Dynein light chain 2a, cytoplasmic"/>
    <property type="match status" value="1"/>
</dbReference>
<dbReference type="CDD" id="cd00154">
    <property type="entry name" value="Rab"/>
    <property type="match status" value="1"/>
</dbReference>
<dbReference type="InterPro" id="IPR001806">
    <property type="entry name" value="Small_GTPase"/>
</dbReference>
<dbReference type="Gene3D" id="3.40.50.300">
    <property type="entry name" value="P-loop containing nucleotide triphosphate hydrolases"/>
    <property type="match status" value="1"/>
</dbReference>
<dbReference type="GO" id="GO:0005525">
    <property type="term" value="F:GTP binding"/>
    <property type="evidence" value="ECO:0007669"/>
    <property type="project" value="InterPro"/>
</dbReference>
<sequence length="528" mass="61251">MSINRSKLFDELFNNFLQINEEVEAIIVSDQLGFVIASAKKSDVDLEIVSVLTSIIHPIVERIRDEFAFKKFGTASFDTEVYRLLFISLDENRTLSIVLDNLASIDKASPYAYLLAEKSVQVLNAVEGDNLQLTIPDFAHDTDESAHAERVKNQIYQMRLDEGGKYRFKFVIIGDHEVGKTSLVRRFVEHKFSQDYRATIGLNILSHSMEFFGNDVVYSLWDIGSQAYFKRFRQTYYLGAQAAFIVYDLTNKESFENAKEWYNELETFIGGREIPFIIIGNKSDLKDQREVTYQEGIQLVNELSQNSNIQISYSETSALSGENVEDAFTLIAYHYISKSKEEEEEIVKQDLLDEQNEILAKRKELQEERESLLTLTIISKNEFWSPGLQIFSEINGKSDCDKQKDERDEKLYKFSNGVILHNYLYHNFEVADTDGVFCIFDARGKDYVKPEWKDVVVKIINDIEENKVVLIGIRVSDKTDWSFILEEFNVNELLEQKMVSLLFFKLGLEYRLEIYDQLKVMLNTIKYL</sequence>
<dbReference type="SMART" id="SM00176">
    <property type="entry name" value="RAN"/>
    <property type="match status" value="1"/>
</dbReference>
<keyword evidence="1" id="KW-0547">Nucleotide-binding</keyword>
<keyword evidence="2" id="KW-0175">Coiled coil</keyword>
<dbReference type="GO" id="GO:0003924">
    <property type="term" value="F:GTPase activity"/>
    <property type="evidence" value="ECO:0007669"/>
    <property type="project" value="InterPro"/>
</dbReference>
<dbReference type="AlphaFoldDB" id="A0A0F9M8J9"/>
<reference evidence="3" key="1">
    <citation type="journal article" date="2015" name="Nature">
        <title>Complex archaea that bridge the gap between prokaryotes and eukaryotes.</title>
        <authorList>
            <person name="Spang A."/>
            <person name="Saw J.H."/>
            <person name="Jorgensen S.L."/>
            <person name="Zaremba-Niedzwiedzka K."/>
            <person name="Martijn J."/>
            <person name="Lind A.E."/>
            <person name="van Eijk R."/>
            <person name="Schleper C."/>
            <person name="Guy L."/>
            <person name="Ettema T.J."/>
        </authorList>
    </citation>
    <scope>NUCLEOTIDE SEQUENCE</scope>
</reference>
<evidence type="ECO:0008006" key="4">
    <source>
        <dbReference type="Google" id="ProtNLM"/>
    </source>
</evidence>
<proteinExistence type="predicted"/>
<dbReference type="PRINTS" id="PR00449">
    <property type="entry name" value="RASTRNSFRMNG"/>
</dbReference>
<comment type="caution">
    <text evidence="3">The sequence shown here is derived from an EMBL/GenBank/DDBJ whole genome shotgun (WGS) entry which is preliminary data.</text>
</comment>
<dbReference type="SMART" id="SM00174">
    <property type="entry name" value="RHO"/>
    <property type="match status" value="1"/>
</dbReference>
<dbReference type="InterPro" id="IPR027417">
    <property type="entry name" value="P-loop_NTPase"/>
</dbReference>
<feature type="coiled-coil region" evidence="2">
    <location>
        <begin position="348"/>
        <end position="375"/>
    </location>
</feature>
<gene>
    <name evidence="3" type="ORF">LCGC14_1121630</name>
</gene>
<dbReference type="PROSITE" id="PS51419">
    <property type="entry name" value="RAB"/>
    <property type="match status" value="1"/>
</dbReference>
<dbReference type="FunFam" id="3.40.50.300:FF:001447">
    <property type="entry name" value="Ras-related protein Rab-1B"/>
    <property type="match status" value="1"/>
</dbReference>
<protein>
    <recommendedName>
        <fullName evidence="4">GTP-binding protein</fullName>
    </recommendedName>
</protein>
<dbReference type="SUPFAM" id="SSF52540">
    <property type="entry name" value="P-loop containing nucleoside triphosphate hydrolases"/>
    <property type="match status" value="1"/>
</dbReference>
<dbReference type="PROSITE" id="PS51421">
    <property type="entry name" value="RAS"/>
    <property type="match status" value="1"/>
</dbReference>
<dbReference type="NCBIfam" id="TIGR00231">
    <property type="entry name" value="small_GTP"/>
    <property type="match status" value="1"/>
</dbReference>
<dbReference type="Pfam" id="PF00071">
    <property type="entry name" value="Ras"/>
    <property type="match status" value="1"/>
</dbReference>
<evidence type="ECO:0000313" key="3">
    <source>
        <dbReference type="EMBL" id="KKN02049.1"/>
    </source>
</evidence>
<dbReference type="PANTHER" id="PTHR47978">
    <property type="match status" value="1"/>
</dbReference>
<dbReference type="SUPFAM" id="SSF103196">
    <property type="entry name" value="Roadblock/LC7 domain"/>
    <property type="match status" value="1"/>
</dbReference>
<dbReference type="EMBL" id="LAZR01005188">
    <property type="protein sequence ID" value="KKN02049.1"/>
    <property type="molecule type" value="Genomic_DNA"/>
</dbReference>